<dbReference type="RefSeq" id="WP_162840482.1">
    <property type="nucleotide sequence ID" value="NZ_JAGIKZ010000001.1"/>
</dbReference>
<dbReference type="InterPro" id="IPR001633">
    <property type="entry name" value="EAL_dom"/>
</dbReference>
<reference evidence="5 6" key="1">
    <citation type="submission" date="2021-03" db="EMBL/GenBank/DDBJ databases">
        <title>Genomic Encyclopedia of Type Strains, Phase IV (KMG-IV): sequencing the most valuable type-strain genomes for metagenomic binning, comparative biology and taxonomic classification.</title>
        <authorList>
            <person name="Goeker M."/>
        </authorList>
    </citation>
    <scope>NUCLEOTIDE SEQUENCE [LARGE SCALE GENOMIC DNA]</scope>
    <source>
        <strain evidence="5 6">DSM 26675</strain>
    </source>
</reference>
<dbReference type="Pfam" id="PF00563">
    <property type="entry name" value="EAL"/>
    <property type="match status" value="1"/>
</dbReference>
<dbReference type="Gene3D" id="3.20.20.450">
    <property type="entry name" value="EAL domain"/>
    <property type="match status" value="1"/>
</dbReference>
<dbReference type="InterPro" id="IPR001610">
    <property type="entry name" value="PAC"/>
</dbReference>
<evidence type="ECO:0000313" key="6">
    <source>
        <dbReference type="Proteomes" id="UP001519293"/>
    </source>
</evidence>
<dbReference type="SMART" id="SM00052">
    <property type="entry name" value="EAL"/>
    <property type="match status" value="1"/>
</dbReference>
<dbReference type="CDD" id="cd00130">
    <property type="entry name" value="PAS"/>
    <property type="match status" value="1"/>
</dbReference>
<evidence type="ECO:0000259" key="2">
    <source>
        <dbReference type="PROSITE" id="PS50113"/>
    </source>
</evidence>
<dbReference type="CDD" id="cd01948">
    <property type="entry name" value="EAL"/>
    <property type="match status" value="1"/>
</dbReference>
<accession>A0ABS4RB90</accession>
<dbReference type="InterPro" id="IPR000160">
    <property type="entry name" value="GGDEF_dom"/>
</dbReference>
<feature type="domain" description="PAC" evidence="2">
    <location>
        <begin position="116"/>
        <end position="168"/>
    </location>
</feature>
<protein>
    <submittedName>
        <fullName evidence="5">Diguanylate cyclase (GGDEF)-like protein/PAS domain S-box-containing protein</fullName>
    </submittedName>
</protein>
<dbReference type="PROSITE" id="PS50112">
    <property type="entry name" value="PAS"/>
    <property type="match status" value="1"/>
</dbReference>
<proteinExistence type="predicted"/>
<dbReference type="SUPFAM" id="SSF55073">
    <property type="entry name" value="Nucleotide cyclase"/>
    <property type="match status" value="1"/>
</dbReference>
<gene>
    <name evidence="5" type="ORF">J2Z40_000163</name>
</gene>
<dbReference type="CDD" id="cd01949">
    <property type="entry name" value="GGDEF"/>
    <property type="match status" value="1"/>
</dbReference>
<dbReference type="SUPFAM" id="SSF141868">
    <property type="entry name" value="EAL domain-like"/>
    <property type="match status" value="1"/>
</dbReference>
<dbReference type="PROSITE" id="PS50887">
    <property type="entry name" value="GGDEF"/>
    <property type="match status" value="1"/>
</dbReference>
<dbReference type="InterPro" id="IPR035965">
    <property type="entry name" value="PAS-like_dom_sf"/>
</dbReference>
<dbReference type="InterPro" id="IPR043128">
    <property type="entry name" value="Rev_trsase/Diguanyl_cyclase"/>
</dbReference>
<dbReference type="SMART" id="SM00267">
    <property type="entry name" value="GGDEF"/>
    <property type="match status" value="1"/>
</dbReference>
<dbReference type="PANTHER" id="PTHR44757">
    <property type="entry name" value="DIGUANYLATE CYCLASE DGCP"/>
    <property type="match status" value="1"/>
</dbReference>
<evidence type="ECO:0000259" key="4">
    <source>
        <dbReference type="PROSITE" id="PS50887"/>
    </source>
</evidence>
<dbReference type="InterPro" id="IPR035919">
    <property type="entry name" value="EAL_sf"/>
</dbReference>
<organism evidence="5 6">
    <name type="scientific">Cytobacillus eiseniae</name>
    <dbReference type="NCBI Taxonomy" id="762947"/>
    <lineage>
        <taxon>Bacteria</taxon>
        <taxon>Bacillati</taxon>
        <taxon>Bacillota</taxon>
        <taxon>Bacilli</taxon>
        <taxon>Bacillales</taxon>
        <taxon>Bacillaceae</taxon>
        <taxon>Cytobacillus</taxon>
    </lineage>
</organism>
<comment type="caution">
    <text evidence="5">The sequence shown here is derived from an EMBL/GenBank/DDBJ whole genome shotgun (WGS) entry which is preliminary data.</text>
</comment>
<keyword evidence="6" id="KW-1185">Reference proteome</keyword>
<dbReference type="NCBIfam" id="TIGR00254">
    <property type="entry name" value="GGDEF"/>
    <property type="match status" value="1"/>
</dbReference>
<evidence type="ECO:0000313" key="5">
    <source>
        <dbReference type="EMBL" id="MBP2239610.1"/>
    </source>
</evidence>
<dbReference type="InterPro" id="IPR052155">
    <property type="entry name" value="Biofilm_reg_signaling"/>
</dbReference>
<sequence>MFEQDYVQSWLNSLHKIFENTRTNYTSLIEMEKDVQKISTFMEDYTNLRYALDVSAIVAVTNTEGTILYANDKFCELSKYSREELLGQNHRILNSGYHDKHFFKKMWDTINHGDIWESEVKNKAKDGTYYWVKTTIVPLKDLTGKPVMYIAIRTDISEGKLAQEKLVEAMKNDFSHVVNSMNNLIFKVAKDQNGSFKYILNEGKLCYTLGLEHNKMLHKKPEEIFPLEISEMLICKYHQAFDGKPITYNYAFHDRQLLTYLSPIYRDGEVVEIIGCINDITELHHVQEEVEFMAFHDLLTSLPNRRKFCDDLNHLIKKSDKKIAVLFLDLDRFKQINDSLGHTVGDQLLIEVANKLKSYADHEAKIYRLAGDEFIIVYPGIDNKEIVIKHAEHLLSIFEESIQINTNEVYTTCSMGVSIFPDHGEDCESLLKKADVAMYAAKMKGRNHYCIYEQAMNQTTEEALLIENHLRKAIDNNELELYFQPKLDLVTREINGMEALLRWNSPIFGNVPPDRFIPIAEDTGLIIKIDNWVLEEACEQNKKWNHSWFSTPLRVAVNISPLHFRLPNFQQVVANVIEKTGLEPNLLEIEITENSFIDHIDECIECLQYLQKMGITVAIDDFGKGYSSLNYLRKFPIQSLKIDRSFIHEVSKNREDIAIVKAITYLAHELNLKVVAEGIESREVLDILEEIGCDEIQGFYISKPLPKKEFEAVYRSLTKSLK</sequence>
<feature type="domain" description="PAS" evidence="1">
    <location>
        <begin position="44"/>
        <end position="89"/>
    </location>
</feature>
<dbReference type="Proteomes" id="UP001519293">
    <property type="component" value="Unassembled WGS sequence"/>
</dbReference>
<evidence type="ECO:0000259" key="3">
    <source>
        <dbReference type="PROSITE" id="PS50883"/>
    </source>
</evidence>
<evidence type="ECO:0000259" key="1">
    <source>
        <dbReference type="PROSITE" id="PS50112"/>
    </source>
</evidence>
<dbReference type="InterPro" id="IPR029787">
    <property type="entry name" value="Nucleotide_cyclase"/>
</dbReference>
<dbReference type="Gene3D" id="3.30.70.270">
    <property type="match status" value="1"/>
</dbReference>
<dbReference type="InterPro" id="IPR000014">
    <property type="entry name" value="PAS"/>
</dbReference>
<dbReference type="PROSITE" id="PS50883">
    <property type="entry name" value="EAL"/>
    <property type="match status" value="1"/>
</dbReference>
<dbReference type="Pfam" id="PF13426">
    <property type="entry name" value="PAS_9"/>
    <property type="match status" value="1"/>
</dbReference>
<feature type="domain" description="EAL" evidence="3">
    <location>
        <begin position="463"/>
        <end position="718"/>
    </location>
</feature>
<name>A0ABS4RB90_9BACI</name>
<dbReference type="Pfam" id="PF00990">
    <property type="entry name" value="GGDEF"/>
    <property type="match status" value="1"/>
</dbReference>
<dbReference type="Gene3D" id="3.30.450.20">
    <property type="entry name" value="PAS domain"/>
    <property type="match status" value="2"/>
</dbReference>
<dbReference type="SMART" id="SM00086">
    <property type="entry name" value="PAC"/>
    <property type="match status" value="2"/>
</dbReference>
<dbReference type="InterPro" id="IPR000700">
    <property type="entry name" value="PAS-assoc_C"/>
</dbReference>
<dbReference type="PROSITE" id="PS50113">
    <property type="entry name" value="PAC"/>
    <property type="match status" value="1"/>
</dbReference>
<dbReference type="SUPFAM" id="SSF55785">
    <property type="entry name" value="PYP-like sensor domain (PAS domain)"/>
    <property type="match status" value="2"/>
</dbReference>
<dbReference type="NCBIfam" id="TIGR00229">
    <property type="entry name" value="sensory_box"/>
    <property type="match status" value="1"/>
</dbReference>
<feature type="domain" description="GGDEF" evidence="4">
    <location>
        <begin position="321"/>
        <end position="454"/>
    </location>
</feature>
<dbReference type="EMBL" id="JAGIKZ010000001">
    <property type="protein sequence ID" value="MBP2239610.1"/>
    <property type="molecule type" value="Genomic_DNA"/>
</dbReference>
<dbReference type="PANTHER" id="PTHR44757:SF2">
    <property type="entry name" value="BIOFILM ARCHITECTURE MAINTENANCE PROTEIN MBAA"/>
    <property type="match status" value="1"/>
</dbReference>